<sequence length="1249" mass="125561">MAVTGSDAVSSSGENGIAEPAAGGQVSSTQAWMERYTRRIKPDERKWRTKSMRRGMGGLPASTRLADEVVSKVLLLARWRCKARKHADDRGFSMAARRPWLASLQQISERSGCVFGAGLEHDGIKPHVEMILKVSHAEQARRLDLAAEERDKELTSMDVIHQRVNRAMEGVKRWSMTGRRTLVSKDENISLRSSRICGLEGSVVGDGGGNGDGDGNASAVAAAAAADVQRPSLLLQGPPTAVAAAVVVDGAPPTGSLEVRPSPPSDALSDQRHAKSGSGSGSGADPAVLADNVESAPPLASAAEAATTAAANLAVQPSVEFVQDSSPPITTVPSSPPIRRTTPVAEPHPLSTRQDPGDAAALSPPSPSLSPSPSPSLPLQPSSTLPPLLPTPTPPPAAPSHQPDKLWPDCNDLNRAGLASYLAAAAAGPSSSPPVTHGSEPAATGGVIVTDLQPSPSAADSQGEQPAAGQPPGPQPPEAGEGQQVPAAVAKGGGTALLFPGPNTVRRLALQNPVGAVGPGATAPPRMHGAGGSLHDTAPSLGGLDICRVAAAPIGGPVAAVAAVAAAAAADSMTLSRQVRAVPLLHSLTMSKRGRKAAVPAPAPVPANTTLRQPTAQETATSAAAAESKATGGKLAAKLPSKTAAVAIGGGASSRGGLWARVAPGEGVGRHNSVEVRSLSFNSQTSLPPRNAASSEPEATSRPLASLTRVDAALFWNSEASSPQTCSFAAAAAATTTTTTTSHSSSYSPFSRAGTLSRLHSLLPQPLPLPPSTSSDLVILPAKQMKTGGGGVPREPGGEMGNGAGGVTGEGSGDDEYDGDALISRTSPVRTRGLLQLSPAAVASPLLAAVASPSDRSLTSWSGAAPPLPRGPTSFPSSPALLPNPEAPPSSPLTRNPVAAAVAPQAATGPQLAPLRLQPAMGTATATSTDVPAPSSPTLGSPTTTYSRSGINVNELVGRAAAAATGGSGPFNSQAQAARLNGLASMARVLLSVPGSPSAARRECVLQHQISSISDVNGGFGAVNSPVVAPSACRSLRLEAEDPPLSVLHAARRSVPTSRTSLSLGALPFAAAAAAAAATQYPQNPQQPPNGSPARQRLPYSSIRAMAATDLAEEYGTSRFIIDPIAGLPDAASLGRQGSGLQLRSSASGAQTRVILPELRTTIMVAAAAAAQAAPSATADAVASPLRKGEEQLPTAAAAGAATTAPAGSAEGRLLPCIPPAPAAPFFVRCVDTSSSRNSSGSSSSSRVA</sequence>
<feature type="compositionally biased region" description="Low complexity" evidence="1">
    <location>
        <begin position="932"/>
        <end position="947"/>
    </location>
</feature>
<feature type="region of interest" description="Disordered" evidence="1">
    <location>
        <begin position="1"/>
        <end position="29"/>
    </location>
</feature>
<feature type="compositionally biased region" description="Pro residues" evidence="1">
    <location>
        <begin position="364"/>
        <end position="378"/>
    </location>
</feature>
<feature type="region of interest" description="Disordered" evidence="1">
    <location>
        <begin position="923"/>
        <end position="948"/>
    </location>
</feature>
<feature type="region of interest" description="Disordered" evidence="1">
    <location>
        <begin position="1078"/>
        <end position="1097"/>
    </location>
</feature>
<feature type="compositionally biased region" description="Low complexity" evidence="1">
    <location>
        <begin position="897"/>
        <end position="907"/>
    </location>
</feature>
<feature type="compositionally biased region" description="Pro residues" evidence="1">
    <location>
        <begin position="387"/>
        <end position="398"/>
    </location>
</feature>
<feature type="region of interest" description="Disordered" evidence="1">
    <location>
        <begin position="254"/>
        <end position="289"/>
    </location>
</feature>
<protein>
    <submittedName>
        <fullName evidence="2">Uncharacterized protein</fullName>
    </submittedName>
</protein>
<feature type="region of interest" description="Disordered" evidence="1">
    <location>
        <begin position="426"/>
        <end position="484"/>
    </location>
</feature>
<feature type="region of interest" description="Disordered" evidence="1">
    <location>
        <begin position="322"/>
        <end position="411"/>
    </location>
</feature>
<accession>A0A8J4AU02</accession>
<evidence type="ECO:0000313" key="2">
    <source>
        <dbReference type="EMBL" id="GIL47590.1"/>
    </source>
</evidence>
<feature type="compositionally biased region" description="Low complexity" evidence="1">
    <location>
        <begin position="615"/>
        <end position="625"/>
    </location>
</feature>
<feature type="compositionally biased region" description="Gly residues" evidence="1">
    <location>
        <begin position="787"/>
        <end position="811"/>
    </location>
</feature>
<feature type="compositionally biased region" description="Polar residues" evidence="1">
    <location>
        <begin position="680"/>
        <end position="698"/>
    </location>
</feature>
<reference evidence="2" key="1">
    <citation type="journal article" date="2021" name="Proc. Natl. Acad. Sci. U.S.A.">
        <title>Three genomes in the algal genus Volvox reveal the fate of a haploid sex-determining region after a transition to homothallism.</title>
        <authorList>
            <person name="Yamamoto K."/>
            <person name="Hamaji T."/>
            <person name="Kawai-Toyooka H."/>
            <person name="Matsuzaki R."/>
            <person name="Takahashi F."/>
            <person name="Nishimura Y."/>
            <person name="Kawachi M."/>
            <person name="Noguchi H."/>
            <person name="Minakuchi Y."/>
            <person name="Umen J.G."/>
            <person name="Toyoda A."/>
            <person name="Nozaki H."/>
        </authorList>
    </citation>
    <scope>NUCLEOTIDE SEQUENCE</scope>
    <source>
        <strain evidence="2">NIES-3780</strain>
    </source>
</reference>
<name>A0A8J4AU02_9CHLO</name>
<gene>
    <name evidence="2" type="ORF">Vafri_4375</name>
</gene>
<proteinExistence type="predicted"/>
<dbReference type="Proteomes" id="UP000747399">
    <property type="component" value="Unassembled WGS sequence"/>
</dbReference>
<comment type="caution">
    <text evidence="2">The sequence shown here is derived from an EMBL/GenBank/DDBJ whole genome shotgun (WGS) entry which is preliminary data.</text>
</comment>
<feature type="region of interest" description="Disordered" evidence="1">
    <location>
        <begin position="786"/>
        <end position="821"/>
    </location>
</feature>
<dbReference type="AlphaFoldDB" id="A0A8J4AU02"/>
<feature type="region of interest" description="Disordered" evidence="1">
    <location>
        <begin position="856"/>
        <end position="911"/>
    </location>
</feature>
<keyword evidence="3" id="KW-1185">Reference proteome</keyword>
<evidence type="ECO:0000313" key="3">
    <source>
        <dbReference type="Proteomes" id="UP000747399"/>
    </source>
</evidence>
<organism evidence="2 3">
    <name type="scientific">Volvox africanus</name>
    <dbReference type="NCBI Taxonomy" id="51714"/>
    <lineage>
        <taxon>Eukaryota</taxon>
        <taxon>Viridiplantae</taxon>
        <taxon>Chlorophyta</taxon>
        <taxon>core chlorophytes</taxon>
        <taxon>Chlorophyceae</taxon>
        <taxon>CS clade</taxon>
        <taxon>Chlamydomonadales</taxon>
        <taxon>Volvocaceae</taxon>
        <taxon>Volvox</taxon>
    </lineage>
</organism>
<feature type="region of interest" description="Disordered" evidence="1">
    <location>
        <begin position="593"/>
        <end position="625"/>
    </location>
</feature>
<evidence type="ECO:0000256" key="1">
    <source>
        <dbReference type="SAM" id="MobiDB-lite"/>
    </source>
</evidence>
<feature type="region of interest" description="Disordered" evidence="1">
    <location>
        <begin position="680"/>
        <end position="704"/>
    </location>
</feature>
<dbReference type="EMBL" id="BNCO01000004">
    <property type="protein sequence ID" value="GIL47590.1"/>
    <property type="molecule type" value="Genomic_DNA"/>
</dbReference>